<dbReference type="EMBL" id="LAZR01017251">
    <property type="protein sequence ID" value="KKM01198.1"/>
    <property type="molecule type" value="Genomic_DNA"/>
</dbReference>
<dbReference type="InterPro" id="IPR001387">
    <property type="entry name" value="Cro/C1-type_HTH"/>
</dbReference>
<dbReference type="GO" id="GO:0003677">
    <property type="term" value="F:DNA binding"/>
    <property type="evidence" value="ECO:0007669"/>
    <property type="project" value="InterPro"/>
</dbReference>
<evidence type="ECO:0000259" key="1">
    <source>
        <dbReference type="PROSITE" id="PS50943"/>
    </source>
</evidence>
<dbReference type="PROSITE" id="PS50943">
    <property type="entry name" value="HTH_CROC1"/>
    <property type="match status" value="1"/>
</dbReference>
<feature type="domain" description="HTH cro/C1-type" evidence="1">
    <location>
        <begin position="7"/>
        <end position="62"/>
    </location>
</feature>
<dbReference type="SUPFAM" id="SSF47413">
    <property type="entry name" value="lambda repressor-like DNA-binding domains"/>
    <property type="match status" value="1"/>
</dbReference>
<dbReference type="Gene3D" id="1.10.260.40">
    <property type="entry name" value="lambda repressor-like DNA-binding domains"/>
    <property type="match status" value="1"/>
</dbReference>
<protein>
    <recommendedName>
        <fullName evidence="1">HTH cro/C1-type domain-containing protein</fullName>
    </recommendedName>
</protein>
<reference evidence="2" key="1">
    <citation type="journal article" date="2015" name="Nature">
        <title>Complex archaea that bridge the gap between prokaryotes and eukaryotes.</title>
        <authorList>
            <person name="Spang A."/>
            <person name="Saw J.H."/>
            <person name="Jorgensen S.L."/>
            <person name="Zaremba-Niedzwiedzka K."/>
            <person name="Martijn J."/>
            <person name="Lind A.E."/>
            <person name="van Eijk R."/>
            <person name="Schleper C."/>
            <person name="Guy L."/>
            <person name="Ettema T.J."/>
        </authorList>
    </citation>
    <scope>NUCLEOTIDE SEQUENCE</scope>
</reference>
<dbReference type="SMART" id="SM00530">
    <property type="entry name" value="HTH_XRE"/>
    <property type="match status" value="1"/>
</dbReference>
<proteinExistence type="predicted"/>
<gene>
    <name evidence="2" type="ORF">LCGC14_1796800</name>
</gene>
<accession>A0A0F9JQD8</accession>
<organism evidence="2">
    <name type="scientific">marine sediment metagenome</name>
    <dbReference type="NCBI Taxonomy" id="412755"/>
    <lineage>
        <taxon>unclassified sequences</taxon>
        <taxon>metagenomes</taxon>
        <taxon>ecological metagenomes</taxon>
    </lineage>
</organism>
<comment type="caution">
    <text evidence="2">The sequence shown here is derived from an EMBL/GenBank/DDBJ whole genome shotgun (WGS) entry which is preliminary data.</text>
</comment>
<dbReference type="CDD" id="cd00093">
    <property type="entry name" value="HTH_XRE"/>
    <property type="match status" value="1"/>
</dbReference>
<name>A0A0F9JQD8_9ZZZZ</name>
<evidence type="ECO:0000313" key="2">
    <source>
        <dbReference type="EMBL" id="KKM01198.1"/>
    </source>
</evidence>
<dbReference type="AlphaFoldDB" id="A0A0F9JQD8"/>
<dbReference type="Pfam" id="PF01381">
    <property type="entry name" value="HTH_3"/>
    <property type="match status" value="1"/>
</dbReference>
<sequence length="76" mass="8722">MGFREWLRELREKGEYGNQYDMAEVFQVTQPAISFWLSGQSRPDLDSCGRISEVTGTPLADIYEMVRQDARETSTA</sequence>
<dbReference type="InterPro" id="IPR010982">
    <property type="entry name" value="Lambda_DNA-bd_dom_sf"/>
</dbReference>